<organism evidence="2 3">
    <name type="scientific">Tanacetum coccineum</name>
    <dbReference type="NCBI Taxonomy" id="301880"/>
    <lineage>
        <taxon>Eukaryota</taxon>
        <taxon>Viridiplantae</taxon>
        <taxon>Streptophyta</taxon>
        <taxon>Embryophyta</taxon>
        <taxon>Tracheophyta</taxon>
        <taxon>Spermatophyta</taxon>
        <taxon>Magnoliopsida</taxon>
        <taxon>eudicotyledons</taxon>
        <taxon>Gunneridae</taxon>
        <taxon>Pentapetalae</taxon>
        <taxon>asterids</taxon>
        <taxon>campanulids</taxon>
        <taxon>Asterales</taxon>
        <taxon>Asteraceae</taxon>
        <taxon>Asteroideae</taxon>
        <taxon>Anthemideae</taxon>
        <taxon>Anthemidinae</taxon>
        <taxon>Tanacetum</taxon>
    </lineage>
</organism>
<protein>
    <submittedName>
        <fullName evidence="2">Uncharacterized protein</fullName>
    </submittedName>
</protein>
<keyword evidence="3" id="KW-1185">Reference proteome</keyword>
<evidence type="ECO:0000313" key="3">
    <source>
        <dbReference type="Proteomes" id="UP001151760"/>
    </source>
</evidence>
<feature type="region of interest" description="Disordered" evidence="1">
    <location>
        <begin position="247"/>
        <end position="268"/>
    </location>
</feature>
<dbReference type="EMBL" id="BQNB010014117">
    <property type="protein sequence ID" value="GJT24212.1"/>
    <property type="molecule type" value="Genomic_DNA"/>
</dbReference>
<feature type="region of interest" description="Disordered" evidence="1">
    <location>
        <begin position="619"/>
        <end position="645"/>
    </location>
</feature>
<feature type="compositionally biased region" description="Basic and acidic residues" evidence="1">
    <location>
        <begin position="626"/>
        <end position="639"/>
    </location>
</feature>
<proteinExistence type="predicted"/>
<comment type="caution">
    <text evidence="2">The sequence shown here is derived from an EMBL/GenBank/DDBJ whole genome shotgun (WGS) entry which is preliminary data.</text>
</comment>
<feature type="compositionally biased region" description="Basic and acidic residues" evidence="1">
    <location>
        <begin position="250"/>
        <end position="259"/>
    </location>
</feature>
<accession>A0ABQ5CDR2</accession>
<evidence type="ECO:0000313" key="2">
    <source>
        <dbReference type="EMBL" id="GJT24212.1"/>
    </source>
</evidence>
<gene>
    <name evidence="2" type="ORF">Tco_0894149</name>
</gene>
<feature type="region of interest" description="Disordered" evidence="1">
    <location>
        <begin position="374"/>
        <end position="413"/>
    </location>
</feature>
<reference evidence="2" key="2">
    <citation type="submission" date="2022-01" db="EMBL/GenBank/DDBJ databases">
        <authorList>
            <person name="Yamashiro T."/>
            <person name="Shiraishi A."/>
            <person name="Satake H."/>
            <person name="Nakayama K."/>
        </authorList>
    </citation>
    <scope>NUCLEOTIDE SEQUENCE</scope>
</reference>
<evidence type="ECO:0000256" key="1">
    <source>
        <dbReference type="SAM" id="MobiDB-lite"/>
    </source>
</evidence>
<feature type="compositionally biased region" description="Acidic residues" evidence="1">
    <location>
        <begin position="383"/>
        <end position="413"/>
    </location>
</feature>
<name>A0ABQ5CDR2_9ASTR</name>
<dbReference type="Proteomes" id="UP001151760">
    <property type="component" value="Unassembled WGS sequence"/>
</dbReference>
<sequence length="645" mass="73405">MSRTNPHATIVSEEQLVPSANRLVIKKNNQRVASDSDITNTMLRFVVGILRHHKLYKPVSLTATIPVIYLQQFWTTINHNSNTHSFTFHLDTQTFTLNARLLHNVLQMPQPDSNKPYTKPPTENKILGFIMTLGYDEDLIAKMTNYSTIVATILHQPWRDILNTLGIVHSANLDFASLIWDEFEWQAVDRSDFEMHSEGQDLPLTKLTNTVKGTYIFGMEKTDTMINDAFKKSAGYKYYRAKKAKSKKAKAAEEPEEQHVSPMKSRREKGYMRLSDQDVNIPIAFKKNAIPRKTRSLIVANNIVKEPVAVELAKSISHIVEDPDAQLLLDLRKGSKTSRLESMKQAKQAVTGEGSSAAHNKYYEFKNISATDSEATQDSYCSDTDEERDDETDDSDDSNMDLSEDEPKGDDDAVGFGVFVYNKSTEPLKSTYLSSTITTSSLGYIQTFLNNPPANELTDFMSNLVYTDAHITSTVIYLEGNPELTSYTSGASEVPFGTHVDVQAINIVLWEMFPDEAKKNMRKIKFKRAVTQRFKEYDQKLEALISINVSEAIDKAVHAKVLTKMKKLLPTHVLKVLANYLNLLDRIHLNKTHPTYQKLYDNLYDSILLDQEALDAQEAEPSFYKQTHDHQDPPTDREREKRKKR</sequence>
<reference evidence="2" key="1">
    <citation type="journal article" date="2022" name="Int. J. Mol. Sci.">
        <title>Draft Genome of Tanacetum Coccineum: Genomic Comparison of Closely Related Tanacetum-Family Plants.</title>
        <authorList>
            <person name="Yamashiro T."/>
            <person name="Shiraishi A."/>
            <person name="Nakayama K."/>
            <person name="Satake H."/>
        </authorList>
    </citation>
    <scope>NUCLEOTIDE SEQUENCE</scope>
</reference>